<dbReference type="AlphaFoldDB" id="A0A371CHG3"/>
<evidence type="ECO:0000256" key="1">
    <source>
        <dbReference type="SAM" id="MobiDB-lite"/>
    </source>
</evidence>
<feature type="compositionally biased region" description="Acidic residues" evidence="1">
    <location>
        <begin position="1"/>
        <end position="13"/>
    </location>
</feature>
<reference evidence="2 3" key="1">
    <citation type="journal article" date="2018" name="Biotechnol. Biofuels">
        <title>Integrative visual omics of the white-rot fungus Polyporus brumalis exposes the biotechnological potential of its oxidative enzymes for delignifying raw plant biomass.</title>
        <authorList>
            <person name="Miyauchi S."/>
            <person name="Rancon A."/>
            <person name="Drula E."/>
            <person name="Hage H."/>
            <person name="Chaduli D."/>
            <person name="Favel A."/>
            <person name="Grisel S."/>
            <person name="Henrissat B."/>
            <person name="Herpoel-Gimbert I."/>
            <person name="Ruiz-Duenas F.J."/>
            <person name="Chevret D."/>
            <person name="Hainaut M."/>
            <person name="Lin J."/>
            <person name="Wang M."/>
            <person name="Pangilinan J."/>
            <person name="Lipzen A."/>
            <person name="Lesage-Meessen L."/>
            <person name="Navarro D."/>
            <person name="Riley R."/>
            <person name="Grigoriev I.V."/>
            <person name="Zhou S."/>
            <person name="Raouche S."/>
            <person name="Rosso M.N."/>
        </authorList>
    </citation>
    <scope>NUCLEOTIDE SEQUENCE [LARGE SCALE GENOMIC DNA]</scope>
    <source>
        <strain evidence="2 3">BRFM 1820</strain>
    </source>
</reference>
<protein>
    <submittedName>
        <fullName evidence="2">Uncharacterized protein</fullName>
    </submittedName>
</protein>
<proteinExistence type="predicted"/>
<dbReference type="EMBL" id="KZ857665">
    <property type="protein sequence ID" value="RDX39719.1"/>
    <property type="molecule type" value="Genomic_DNA"/>
</dbReference>
<organism evidence="2 3">
    <name type="scientific">Lentinus brumalis</name>
    <dbReference type="NCBI Taxonomy" id="2498619"/>
    <lineage>
        <taxon>Eukaryota</taxon>
        <taxon>Fungi</taxon>
        <taxon>Dikarya</taxon>
        <taxon>Basidiomycota</taxon>
        <taxon>Agaricomycotina</taxon>
        <taxon>Agaricomycetes</taxon>
        <taxon>Polyporales</taxon>
        <taxon>Polyporaceae</taxon>
        <taxon>Lentinus</taxon>
    </lineage>
</organism>
<keyword evidence="3" id="KW-1185">Reference proteome</keyword>
<feature type="region of interest" description="Disordered" evidence="1">
    <location>
        <begin position="1"/>
        <end position="31"/>
    </location>
</feature>
<name>A0A371CHG3_9APHY</name>
<evidence type="ECO:0000313" key="2">
    <source>
        <dbReference type="EMBL" id="RDX39719.1"/>
    </source>
</evidence>
<sequence>MDVEPGADEEELQEGGPNSDSDLRSGPGGVQAEAHNHLHQAPPDIRVSSYCDYQRKVDGSTDNPYAPFASEVDWELAQWAKLRNISASALNDLLTIKGVVDKLGLSFKNSGELNRVIDEQLPSHRPAFVHHEATVMGEKFDMYARDIMKCIVALYGDAEHARYLCIVPERHYADADETIRLYHDLHTGRWWWDTQKLLEAKQPGATIVPIILSSDKTQITLFRNKTAYPVYLTIGNLPKSIRRKPSRQGQILLAYLPTTRLEHITNKAARRRVLGNLFHACMRMLVQPLEDAGLNGVDMMSGDGVWRRCHPILAVYIGDYPEQCLVGGAYTGDCPVCHCRHEDLDEFPCTASHRNAEDARDVLDCLGSDDFAKKCRDANIKPLQHPFWEYLPYTDIYESITPDVLHQLYQGVFKHLLSWLKDACGAAEIDARVCRLPPGHGVRIFWKGVTKLSRISGAEHKQISRFLLGIVVDMPLAEGRAATARLVRATRSLLDFLYLAQYPTHTTNTLTALDDALASFHAERDIFIELGFGTTDNYNTETTERLHIDFAKDAYRATNHRDEYPQMTKWLERREKVLHHANYVLWRSQQAKIGPNALFAHHGIRWEPPDLSCPLHIKMTLHPTRKAVPLAEITSRSHYGATFFVAALARYVTEYVNPTLTSNQVEQLLPSFRLPFEALPVYHRVKFWNEAVYGKETLDSIQAHPRSVNKAGDIVVPARFDTALVRSIFVTGLRAAQVRVVFTLPQKAADHFFRDIPQDQRPPRHLAYVEWLTKFPARPERDSRLYKLKWAMTEGGRLASVLPVAALQRSIHLFPKWNGAVDLTWTSENVLDKCDTFLLNVYKDPRTQFNVY</sequence>
<dbReference type="InterPro" id="IPR041078">
    <property type="entry name" value="Plavaka"/>
</dbReference>
<accession>A0A371CHG3</accession>
<gene>
    <name evidence="2" type="ORF">OH76DRAFT_1459645</name>
</gene>
<dbReference type="OrthoDB" id="2576233at2759"/>
<dbReference type="Pfam" id="PF18759">
    <property type="entry name" value="Plavaka"/>
    <property type="match status" value="1"/>
</dbReference>
<evidence type="ECO:0000313" key="3">
    <source>
        <dbReference type="Proteomes" id="UP000256964"/>
    </source>
</evidence>
<dbReference type="Proteomes" id="UP000256964">
    <property type="component" value="Unassembled WGS sequence"/>
</dbReference>